<keyword evidence="8" id="KW-0813">Transport</keyword>
<dbReference type="Pfam" id="PF00662">
    <property type="entry name" value="Proton_antipo_N"/>
    <property type="match status" value="1"/>
</dbReference>
<gene>
    <name evidence="12" type="primary">nad5</name>
</gene>
<dbReference type="PRINTS" id="PR01434">
    <property type="entry name" value="NADHDHGNASE5"/>
</dbReference>
<feature type="transmembrane region" description="Helical" evidence="8">
    <location>
        <begin position="328"/>
        <end position="347"/>
    </location>
</feature>
<keyword evidence="8" id="KW-0830">Ubiquinone</keyword>
<feature type="transmembrane region" description="Helical" evidence="8">
    <location>
        <begin position="409"/>
        <end position="430"/>
    </location>
</feature>
<evidence type="ECO:0000256" key="4">
    <source>
        <dbReference type="ARBA" id="ARBA00022692"/>
    </source>
</evidence>
<evidence type="ECO:0000256" key="2">
    <source>
        <dbReference type="ARBA" id="ARBA00012944"/>
    </source>
</evidence>
<keyword evidence="6 8" id="KW-0472">Membrane</keyword>
<dbReference type="InterPro" id="IPR003945">
    <property type="entry name" value="NU5C-like"/>
</dbReference>
<feature type="transmembrane region" description="Helical" evidence="8">
    <location>
        <begin position="285"/>
        <end position="307"/>
    </location>
</feature>
<evidence type="ECO:0000256" key="6">
    <source>
        <dbReference type="ARBA" id="ARBA00023136"/>
    </source>
</evidence>
<comment type="function">
    <text evidence="8">Core subunit of the mitochondrial membrane respiratory chain NADH dehydrogenase (Complex I) which catalyzes electron transfer from NADH through the respiratory chain, using ubiquinone as an electron acceptor. Essential for the catalytic activity and assembly of complex I.</text>
</comment>
<protein>
    <recommendedName>
        <fullName evidence="3 8">NADH-ubiquinone oxidoreductase chain 5</fullName>
        <ecNumber evidence="2 8">7.1.1.2</ecNumber>
    </recommendedName>
</protein>
<geneLocation type="mitochondrion" evidence="12"/>
<dbReference type="GO" id="GO:0016020">
    <property type="term" value="C:membrane"/>
    <property type="evidence" value="ECO:0007669"/>
    <property type="project" value="UniProtKB-SubCell"/>
</dbReference>
<keyword evidence="8 12" id="KW-0496">Mitochondrion</keyword>
<dbReference type="GO" id="GO:0003954">
    <property type="term" value="F:NADH dehydrogenase activity"/>
    <property type="evidence" value="ECO:0007669"/>
    <property type="project" value="TreeGrafter"/>
</dbReference>
<dbReference type="GO" id="GO:0042773">
    <property type="term" value="P:ATP synthesis coupled electron transport"/>
    <property type="evidence" value="ECO:0007669"/>
    <property type="project" value="InterPro"/>
</dbReference>
<organism evidence="12">
    <name type="scientific">Lingula anatina</name>
    <name type="common">Brachiopod</name>
    <name type="synonym">Lingula unguis</name>
    <dbReference type="NCBI Taxonomy" id="7574"/>
    <lineage>
        <taxon>Eukaryota</taxon>
        <taxon>Metazoa</taxon>
        <taxon>Spiralia</taxon>
        <taxon>Lophotrochozoa</taxon>
        <taxon>Brachiopoda</taxon>
        <taxon>Linguliformea</taxon>
        <taxon>Lingulata</taxon>
        <taxon>Lingulida</taxon>
        <taxon>Linguloidea</taxon>
        <taxon>Lingulidae</taxon>
        <taxon>Lingula</taxon>
    </lineage>
</organism>
<dbReference type="EMBL" id="KP881498">
    <property type="protein sequence ID" value="AKP99395.1"/>
    <property type="molecule type" value="Genomic_DNA"/>
</dbReference>
<dbReference type="GO" id="GO:0015990">
    <property type="term" value="P:electron transport coupled proton transport"/>
    <property type="evidence" value="ECO:0007669"/>
    <property type="project" value="TreeGrafter"/>
</dbReference>
<feature type="transmembrane region" description="Helical" evidence="8">
    <location>
        <begin position="367"/>
        <end position="388"/>
    </location>
</feature>
<feature type="transmembrane region" description="Helical" evidence="8">
    <location>
        <begin position="206"/>
        <end position="224"/>
    </location>
</feature>
<feature type="chain" id="PRO_5006587699" description="NADH-ubiquinone oxidoreductase chain 5" evidence="9">
    <location>
        <begin position="19"/>
        <end position="595"/>
    </location>
</feature>
<comment type="catalytic activity">
    <reaction evidence="7 8">
        <text>a ubiquinone + NADH + 5 H(+)(in) = a ubiquinol + NAD(+) + 4 H(+)(out)</text>
        <dbReference type="Rhea" id="RHEA:29091"/>
        <dbReference type="Rhea" id="RHEA-COMP:9565"/>
        <dbReference type="Rhea" id="RHEA-COMP:9566"/>
        <dbReference type="ChEBI" id="CHEBI:15378"/>
        <dbReference type="ChEBI" id="CHEBI:16389"/>
        <dbReference type="ChEBI" id="CHEBI:17976"/>
        <dbReference type="ChEBI" id="CHEBI:57540"/>
        <dbReference type="ChEBI" id="CHEBI:57945"/>
        <dbReference type="EC" id="7.1.1.2"/>
    </reaction>
</comment>
<evidence type="ECO:0000259" key="11">
    <source>
        <dbReference type="Pfam" id="PF00662"/>
    </source>
</evidence>
<dbReference type="Pfam" id="PF00361">
    <property type="entry name" value="Proton_antipo_M"/>
    <property type="match status" value="1"/>
</dbReference>
<evidence type="ECO:0000256" key="1">
    <source>
        <dbReference type="ARBA" id="ARBA00004141"/>
    </source>
</evidence>
<dbReference type="AlphaFoldDB" id="A0A0R7JKZ6"/>
<keyword evidence="5 8" id="KW-1133">Transmembrane helix</keyword>
<dbReference type="InterPro" id="IPR001516">
    <property type="entry name" value="Proton_antipo_N"/>
</dbReference>
<feature type="transmembrane region" description="Helical" evidence="8">
    <location>
        <begin position="230"/>
        <end position="254"/>
    </location>
</feature>
<feature type="domain" description="NADH-Ubiquinone oxidoreductase (complex I) chain 5 N-terminal" evidence="11">
    <location>
        <begin position="41"/>
        <end position="84"/>
    </location>
</feature>
<comment type="subcellular location">
    <subcellularLocation>
        <location evidence="1">Membrane</location>
        <topology evidence="1">Multi-pass membrane protein</topology>
    </subcellularLocation>
</comment>
<name>A0A0R7JKZ6_LINAN</name>
<keyword evidence="8" id="KW-0520">NAD</keyword>
<feature type="domain" description="NADH:quinone oxidoreductase/Mrp antiporter transmembrane" evidence="10">
    <location>
        <begin position="103"/>
        <end position="369"/>
    </location>
</feature>
<dbReference type="GO" id="GO:0008137">
    <property type="term" value="F:NADH dehydrogenase (ubiquinone) activity"/>
    <property type="evidence" value="ECO:0007669"/>
    <property type="project" value="UniProtKB-EC"/>
</dbReference>
<feature type="transmembrane region" description="Helical" evidence="8">
    <location>
        <begin position="450"/>
        <end position="467"/>
    </location>
</feature>
<dbReference type="InterPro" id="IPR001750">
    <property type="entry name" value="ND/Mrp_TM"/>
</dbReference>
<evidence type="ECO:0000256" key="8">
    <source>
        <dbReference type="RuleBase" id="RU003404"/>
    </source>
</evidence>
<evidence type="ECO:0000256" key="3">
    <source>
        <dbReference type="ARBA" id="ARBA00021096"/>
    </source>
</evidence>
<reference evidence="12" key="1">
    <citation type="journal article" date="2015" name="Mar. Genomics">
        <title>Mitochondrial gene order variation in the brachiopod Lingula anatina and its implications for mitochondrial evolution in lophotrochozoans.</title>
        <authorList>
            <person name="Luo Y.J."/>
            <person name="Satoh N."/>
            <person name="Endo K."/>
        </authorList>
    </citation>
    <scope>NUCLEOTIDE SEQUENCE</scope>
</reference>
<evidence type="ECO:0000256" key="5">
    <source>
        <dbReference type="ARBA" id="ARBA00022989"/>
    </source>
</evidence>
<comment type="similarity">
    <text evidence="8">Belongs to the complex I subunit 5 family.</text>
</comment>
<evidence type="ECO:0000256" key="7">
    <source>
        <dbReference type="ARBA" id="ARBA00049551"/>
    </source>
</evidence>
<feature type="transmembrane region" description="Helical" evidence="8">
    <location>
        <begin position="83"/>
        <end position="100"/>
    </location>
</feature>
<feature type="transmembrane region" description="Helical" evidence="8">
    <location>
        <begin position="167"/>
        <end position="185"/>
    </location>
</feature>
<accession>A0A0R7JKZ6</accession>
<proteinExistence type="inferred from homology"/>
<dbReference type="PANTHER" id="PTHR42829:SF2">
    <property type="entry name" value="NADH-UBIQUINONE OXIDOREDUCTASE CHAIN 5"/>
    <property type="match status" value="1"/>
</dbReference>
<sequence>MNLLFSLLILFFIFLAMSFHYLSTDSKDVASFQVSDLGPTGLDLDLVFDKMSSLFACLVCFISFSVVMFSFDYMKSEKNSSRFYGLLGFFILSMLILIFVPHLPGLFLGWDMLGMSSFLLVSYYKSGAASKGAMLTALTSRVGDVFLLVFCSFCLLTYGTVEPSLVSSMGVPLIGAVLLALGAMTKSAQIPFSSWLPAAMAAPTPVSALVHSSTLVTAGVYILIRNYSILGSWSWLLIGVGGATMFLPGLMALWEVDLKRIVALSTLSQLGLLFFYLGVGLKDLAFVHMMSHAIVKAMLFVCVGTVIDSSSHCQDISFLGGRLQSLPLVQLAFYFSLAGLMGLPYMGCYFSKHMLLSQLASGSHYGGGVLLVLYLGLAVTVAYSVRLLKVLVVGNPAYSTHQTVHIKSTKWWSSFSILLLLSGMLAIPYITYPLIDMPALPEADSSYNLLPAWMLFGVILGLVVPRFTTKGPDLFMDCFLDQAKESVGEQSKNVLERCDSGWWEMYGIMGAHKVVLDELWKLEILTYEKFKAKFLKKDPEFYEMLVGWIDYFISEILPLVKLFFLWVIICIVICGILYCCLWYIVVPSFSFMPRR</sequence>
<feature type="signal peptide" evidence="9">
    <location>
        <begin position="1"/>
        <end position="18"/>
    </location>
</feature>
<feature type="transmembrane region" description="Helical" evidence="8">
    <location>
        <begin position="51"/>
        <end position="71"/>
    </location>
</feature>
<reference evidence="12" key="2">
    <citation type="submission" date="2015-03" db="EMBL/GenBank/DDBJ databases">
        <authorList>
            <person name="Murphy D."/>
        </authorList>
    </citation>
    <scope>NUCLEOTIDE SEQUENCE</scope>
</reference>
<keyword evidence="9" id="KW-0732">Signal</keyword>
<evidence type="ECO:0000259" key="10">
    <source>
        <dbReference type="Pfam" id="PF00361"/>
    </source>
</evidence>
<evidence type="ECO:0000313" key="12">
    <source>
        <dbReference type="EMBL" id="AKP99395.1"/>
    </source>
</evidence>
<feature type="transmembrane region" description="Helical" evidence="8">
    <location>
        <begin position="563"/>
        <end position="585"/>
    </location>
</feature>
<evidence type="ECO:0000256" key="9">
    <source>
        <dbReference type="SAM" id="SignalP"/>
    </source>
</evidence>
<keyword evidence="4 8" id="KW-0812">Transmembrane</keyword>
<feature type="transmembrane region" description="Helical" evidence="8">
    <location>
        <begin position="261"/>
        <end position="279"/>
    </location>
</feature>
<dbReference type="PANTHER" id="PTHR42829">
    <property type="entry name" value="NADH-UBIQUINONE OXIDOREDUCTASE CHAIN 5"/>
    <property type="match status" value="1"/>
</dbReference>
<feature type="transmembrane region" description="Helical" evidence="8">
    <location>
        <begin position="145"/>
        <end position="161"/>
    </location>
</feature>
<dbReference type="EC" id="7.1.1.2" evidence="2 8"/>